<keyword evidence="3" id="KW-1185">Reference proteome</keyword>
<dbReference type="OrthoDB" id="677448at2"/>
<organism evidence="2 3">
    <name type="scientific">Pedobacter nyackensis</name>
    <dbReference type="NCBI Taxonomy" id="475255"/>
    <lineage>
        <taxon>Bacteria</taxon>
        <taxon>Pseudomonadati</taxon>
        <taxon>Bacteroidota</taxon>
        <taxon>Sphingobacteriia</taxon>
        <taxon>Sphingobacteriales</taxon>
        <taxon>Sphingobacteriaceae</taxon>
        <taxon>Pedobacter</taxon>
    </lineage>
</organism>
<protein>
    <submittedName>
        <fullName evidence="2">Uncharacterized protein</fullName>
    </submittedName>
</protein>
<name>A0A1W2EAH9_9SPHI</name>
<evidence type="ECO:0000313" key="2">
    <source>
        <dbReference type="EMBL" id="SMD06783.1"/>
    </source>
</evidence>
<evidence type="ECO:0000313" key="3">
    <source>
        <dbReference type="Proteomes" id="UP000192678"/>
    </source>
</evidence>
<gene>
    <name evidence="2" type="ORF">SAMN04488101_11164</name>
</gene>
<dbReference type="AlphaFoldDB" id="A0A1W2EAH9"/>
<feature type="transmembrane region" description="Helical" evidence="1">
    <location>
        <begin position="123"/>
        <end position="143"/>
    </location>
</feature>
<dbReference type="RefSeq" id="WP_084290923.1">
    <property type="nucleotide sequence ID" value="NZ_FWYB01000011.1"/>
</dbReference>
<evidence type="ECO:0000256" key="1">
    <source>
        <dbReference type="SAM" id="Phobius"/>
    </source>
</evidence>
<accession>A0A1W2EAH9</accession>
<reference evidence="2 3" key="1">
    <citation type="submission" date="2017-04" db="EMBL/GenBank/DDBJ databases">
        <authorList>
            <person name="Afonso C.L."/>
            <person name="Miller P.J."/>
            <person name="Scott M.A."/>
            <person name="Spackman E."/>
            <person name="Goraichik I."/>
            <person name="Dimitrov K.M."/>
            <person name="Suarez D.L."/>
            <person name="Swayne D.E."/>
        </authorList>
    </citation>
    <scope>NUCLEOTIDE SEQUENCE [LARGE SCALE GENOMIC DNA]</scope>
    <source>
        <strain evidence="2 3">DSM 19625</strain>
    </source>
</reference>
<sequence>MDNNLENNDWKKEAPILAALPIHNPFSAPEGYFDDLSLQITNVVYLEKMKNKVAEPGFNTPENYFDELSQDINTEILTSRLKSISTAQNFTAPANYFEQMQQRILDQTVRKETKVLRLWHSRLLKYASAACLAILCSIGFYFYQHKSAGSKLAYMDMATEQMLYDIDEQVIIDHIEANGLEQAKPSASELAMENYILSNYSQSDIAGNL</sequence>
<keyword evidence="1" id="KW-1133">Transmembrane helix</keyword>
<dbReference type="EMBL" id="FWYB01000011">
    <property type="protein sequence ID" value="SMD06783.1"/>
    <property type="molecule type" value="Genomic_DNA"/>
</dbReference>
<proteinExistence type="predicted"/>
<keyword evidence="1" id="KW-0472">Membrane</keyword>
<dbReference type="Proteomes" id="UP000192678">
    <property type="component" value="Unassembled WGS sequence"/>
</dbReference>
<keyword evidence="1" id="KW-0812">Transmembrane</keyword>
<dbReference type="STRING" id="475255.SAMN04488101_11164"/>